<reference evidence="3 4" key="1">
    <citation type="journal article" date="2020" name="ISME J.">
        <title>Enrichment and physiological characterization of a novel comammox Nitrospira indicates ammonium inhibition of complete nitrification.</title>
        <authorList>
            <person name="Sakoula D."/>
            <person name="Koch H."/>
            <person name="Frank J."/>
            <person name="Jetten M.S.M."/>
            <person name="van Kessel M.A.H.J."/>
            <person name="Lucker S."/>
        </authorList>
    </citation>
    <scope>NUCLEOTIDE SEQUENCE [LARGE SCALE GENOMIC DNA]</scope>
    <source>
        <strain evidence="3">Comreactor17</strain>
    </source>
</reference>
<dbReference type="KEGG" id="nkf:Nkreftii_000034"/>
<evidence type="ECO:0000256" key="1">
    <source>
        <dbReference type="SAM" id="MobiDB-lite"/>
    </source>
</evidence>
<organism evidence="3 4">
    <name type="scientific">Candidatus Nitrospira kreftii</name>
    <dbReference type="NCBI Taxonomy" id="2652173"/>
    <lineage>
        <taxon>Bacteria</taxon>
        <taxon>Pseudomonadati</taxon>
        <taxon>Nitrospirota</taxon>
        <taxon>Nitrospiria</taxon>
        <taxon>Nitrospirales</taxon>
        <taxon>Nitrospiraceae</taxon>
        <taxon>Nitrospira</taxon>
    </lineage>
</organism>
<sequence>MDAVLSRMFHRGPAVRAALSLSAYGLLLYVLGVMLCWAPAQALAVSYARIATPAAQAVTIAAQRGAISTALGHAIAQASGTSVAVRLVTAGTGGWPVLGVLAGLTLLSVALNNGQVAEIKHATAGPSGVSVDGVVVPQGTLHQCPGHPDCNASSPQGISIPTTICFTGPPYPTVPAGWQGWFPKPSGCWAYPEPGASPGVLVPGLPATPQQVTDYLNNLSSSDPNSIESNAAPVGSGNTAPGADSVTTIPIDATDLSTQVVPTAQVTPDDVVVNPDATPPAGTQTTSSTSQQTTTTTTTTTNPDGSTTTQDDSTTTVQCSTGEHDLRSFGSILDQHLTTWRGSGIAGQLALLQSLTWPSDLPTIALNSSLFGNFSVNFNDWSGMFLALRAIVIAGASFAAYRIIFVGNG</sequence>
<proteinExistence type="predicted"/>
<feature type="region of interest" description="Disordered" evidence="1">
    <location>
        <begin position="264"/>
        <end position="318"/>
    </location>
</feature>
<evidence type="ECO:0000313" key="4">
    <source>
        <dbReference type="Proteomes" id="UP000593737"/>
    </source>
</evidence>
<dbReference type="Proteomes" id="UP000593737">
    <property type="component" value="Chromosome"/>
</dbReference>
<keyword evidence="2" id="KW-1133">Transmembrane helix</keyword>
<feature type="compositionally biased region" description="Low complexity" evidence="1">
    <location>
        <begin position="283"/>
        <end position="318"/>
    </location>
</feature>
<feature type="region of interest" description="Disordered" evidence="1">
    <location>
        <begin position="212"/>
        <end position="247"/>
    </location>
</feature>
<keyword evidence="2" id="KW-0472">Membrane</keyword>
<accession>A0A7S8FAJ8</accession>
<dbReference type="AlphaFoldDB" id="A0A7S8FAJ8"/>
<gene>
    <name evidence="3" type="ORF">Nkreftii_000034</name>
</gene>
<evidence type="ECO:0000256" key="2">
    <source>
        <dbReference type="SAM" id="Phobius"/>
    </source>
</evidence>
<keyword evidence="2" id="KW-0812">Transmembrane</keyword>
<protein>
    <submittedName>
        <fullName evidence="3">Uncharacterized protein</fullName>
    </submittedName>
</protein>
<name>A0A7S8FAJ8_9BACT</name>
<feature type="compositionally biased region" description="Polar residues" evidence="1">
    <location>
        <begin position="212"/>
        <end position="229"/>
    </location>
</feature>
<dbReference type="EMBL" id="CP047423">
    <property type="protein sequence ID" value="QPD02260.1"/>
    <property type="molecule type" value="Genomic_DNA"/>
</dbReference>
<feature type="transmembrane region" description="Helical" evidence="2">
    <location>
        <begin position="381"/>
        <end position="404"/>
    </location>
</feature>
<evidence type="ECO:0000313" key="3">
    <source>
        <dbReference type="EMBL" id="QPD02260.1"/>
    </source>
</evidence>